<dbReference type="PANTHER" id="PTHR14021:SF15">
    <property type="entry name" value="IRON-SULFUR CLUSTER CO-CHAPERONE PROTEIN HSCB"/>
    <property type="match status" value="1"/>
</dbReference>
<dbReference type="PROSITE" id="PS50076">
    <property type="entry name" value="DNAJ_2"/>
    <property type="match status" value="1"/>
</dbReference>
<proteinExistence type="inferred from homology"/>
<evidence type="ECO:0000256" key="1">
    <source>
        <dbReference type="ARBA" id="ARBA00010476"/>
    </source>
</evidence>
<protein>
    <recommendedName>
        <fullName evidence="3">J domain-containing protein</fullName>
    </recommendedName>
</protein>
<dbReference type="InterPro" id="IPR036386">
    <property type="entry name" value="HscB_C_sf"/>
</dbReference>
<dbReference type="SUPFAM" id="SSF47144">
    <property type="entry name" value="HSC20 (HSCB), C-terminal oligomerisation domain"/>
    <property type="match status" value="1"/>
</dbReference>
<dbReference type="Gene3D" id="1.10.287.110">
    <property type="entry name" value="DnaJ domain"/>
    <property type="match status" value="1"/>
</dbReference>
<dbReference type="InterPro" id="IPR036869">
    <property type="entry name" value="J_dom_sf"/>
</dbReference>
<dbReference type="NCBIfam" id="TIGR00714">
    <property type="entry name" value="hscB"/>
    <property type="match status" value="1"/>
</dbReference>
<dbReference type="PANTHER" id="PTHR14021">
    <property type="entry name" value="IRON-SULFUR CLUSTER CO-CHAPERONE PROTEIN HSCB"/>
    <property type="match status" value="1"/>
</dbReference>
<evidence type="ECO:0000259" key="3">
    <source>
        <dbReference type="PROSITE" id="PS50076"/>
    </source>
</evidence>
<dbReference type="EMBL" id="UINC01018348">
    <property type="protein sequence ID" value="SVA76993.1"/>
    <property type="molecule type" value="Genomic_DNA"/>
</dbReference>
<dbReference type="Pfam" id="PF07743">
    <property type="entry name" value="HSCB_C"/>
    <property type="match status" value="1"/>
</dbReference>
<dbReference type="HAMAP" id="MF_00682">
    <property type="entry name" value="HscB"/>
    <property type="match status" value="1"/>
</dbReference>
<dbReference type="InterPro" id="IPR009073">
    <property type="entry name" value="HscB_oligo_C"/>
</dbReference>
<dbReference type="SMART" id="SM00271">
    <property type="entry name" value="DnaJ"/>
    <property type="match status" value="1"/>
</dbReference>
<gene>
    <name evidence="4" type="ORF">METZ01_LOCUS129847</name>
</gene>
<dbReference type="Gene3D" id="1.20.1280.20">
    <property type="entry name" value="HscB, C-terminal domain"/>
    <property type="match status" value="1"/>
</dbReference>
<dbReference type="GO" id="GO:1990230">
    <property type="term" value="C:iron-sulfur cluster transfer complex"/>
    <property type="evidence" value="ECO:0007669"/>
    <property type="project" value="TreeGrafter"/>
</dbReference>
<keyword evidence="2" id="KW-0143">Chaperone</keyword>
<dbReference type="GO" id="GO:0001671">
    <property type="term" value="F:ATPase activator activity"/>
    <property type="evidence" value="ECO:0007669"/>
    <property type="project" value="InterPro"/>
</dbReference>
<organism evidence="4">
    <name type="scientific">marine metagenome</name>
    <dbReference type="NCBI Taxonomy" id="408172"/>
    <lineage>
        <taxon>unclassified sequences</taxon>
        <taxon>metagenomes</taxon>
        <taxon>ecological metagenomes</taxon>
    </lineage>
</organism>
<sequence length="172" mass="19896">MVQNYFELFDLKKSFNVDENLLLSAYQKQISRFHPDKFSTSTESEQLQALQSTALINSAYTALKSPLNRAEYMLNMEGINPFDVKDTTMDSKFLLSQIELREDLEVIKEQKNSLALDNFIERVKSFIKDNETSISDAFTNLGDLKLATALVRELKFYEQLNTDANLLMDEWL</sequence>
<feature type="domain" description="J" evidence="3">
    <location>
        <begin position="4"/>
        <end position="76"/>
    </location>
</feature>
<name>A0A381YKE7_9ZZZZ</name>
<dbReference type="GO" id="GO:0044571">
    <property type="term" value="P:[2Fe-2S] cluster assembly"/>
    <property type="evidence" value="ECO:0007669"/>
    <property type="project" value="InterPro"/>
</dbReference>
<evidence type="ECO:0000313" key="4">
    <source>
        <dbReference type="EMBL" id="SVA76993.1"/>
    </source>
</evidence>
<dbReference type="SUPFAM" id="SSF46565">
    <property type="entry name" value="Chaperone J-domain"/>
    <property type="match status" value="1"/>
</dbReference>
<dbReference type="GO" id="GO:0051259">
    <property type="term" value="P:protein complex oligomerization"/>
    <property type="evidence" value="ECO:0007669"/>
    <property type="project" value="InterPro"/>
</dbReference>
<dbReference type="GO" id="GO:0051087">
    <property type="term" value="F:protein-folding chaperone binding"/>
    <property type="evidence" value="ECO:0007669"/>
    <property type="project" value="InterPro"/>
</dbReference>
<accession>A0A381YKE7</accession>
<dbReference type="InterPro" id="IPR001623">
    <property type="entry name" value="DnaJ_domain"/>
</dbReference>
<dbReference type="AlphaFoldDB" id="A0A381YKE7"/>
<comment type="similarity">
    <text evidence="1">Belongs to the HscB family.</text>
</comment>
<evidence type="ECO:0000256" key="2">
    <source>
        <dbReference type="ARBA" id="ARBA00023186"/>
    </source>
</evidence>
<dbReference type="InterPro" id="IPR004640">
    <property type="entry name" value="HscB"/>
</dbReference>
<reference evidence="4" key="1">
    <citation type="submission" date="2018-05" db="EMBL/GenBank/DDBJ databases">
        <authorList>
            <person name="Lanie J.A."/>
            <person name="Ng W.-L."/>
            <person name="Kazmierczak K.M."/>
            <person name="Andrzejewski T.M."/>
            <person name="Davidsen T.M."/>
            <person name="Wayne K.J."/>
            <person name="Tettelin H."/>
            <person name="Glass J.I."/>
            <person name="Rusch D."/>
            <person name="Podicherti R."/>
            <person name="Tsui H.-C.T."/>
            <person name="Winkler M.E."/>
        </authorList>
    </citation>
    <scope>NUCLEOTIDE SEQUENCE</scope>
</reference>